<dbReference type="AlphaFoldDB" id="A0AAD8PDD8"/>
<keyword evidence="4" id="KW-0539">Nucleus</keyword>
<dbReference type="InterPro" id="IPR003511">
    <property type="entry name" value="HORMA_dom"/>
</dbReference>
<evidence type="ECO:0000256" key="2">
    <source>
        <dbReference type="ARBA" id="ARBA00004286"/>
    </source>
</evidence>
<proteinExistence type="predicted"/>
<evidence type="ECO:0000313" key="7">
    <source>
        <dbReference type="EMBL" id="KAK1442639.1"/>
    </source>
</evidence>
<dbReference type="PROSITE" id="PS50815">
    <property type="entry name" value="HORMA"/>
    <property type="match status" value="1"/>
</dbReference>
<feature type="domain" description="HORMA" evidence="6">
    <location>
        <begin position="7"/>
        <end position="222"/>
    </location>
</feature>
<gene>
    <name evidence="7" type="ORF">BgAZ_301570</name>
</gene>
<dbReference type="Pfam" id="PF02301">
    <property type="entry name" value="HORMA"/>
    <property type="match status" value="1"/>
</dbReference>
<dbReference type="PANTHER" id="PTHR48225:SF7">
    <property type="entry name" value="MEIOSIS-SPECIFIC PROTEIN HOP1"/>
    <property type="match status" value="1"/>
</dbReference>
<comment type="subcellular location">
    <subcellularLocation>
        <location evidence="2">Chromosome</location>
    </subcellularLocation>
    <subcellularLocation>
        <location evidence="1">Nucleus</location>
    </subcellularLocation>
</comment>
<evidence type="ECO:0000256" key="5">
    <source>
        <dbReference type="ARBA" id="ARBA00023254"/>
    </source>
</evidence>
<keyword evidence="3" id="KW-0158">Chromosome</keyword>
<keyword evidence="5" id="KW-0469">Meiosis</keyword>
<accession>A0AAD8PDD8</accession>
<dbReference type="GO" id="GO:0005634">
    <property type="term" value="C:nucleus"/>
    <property type="evidence" value="ECO:0007669"/>
    <property type="project" value="UniProtKB-SubCell"/>
</dbReference>
<dbReference type="SUPFAM" id="SSF56019">
    <property type="entry name" value="The spindle assembly checkpoint protein mad2"/>
    <property type="match status" value="1"/>
</dbReference>
<dbReference type="InterPro" id="IPR051294">
    <property type="entry name" value="HORMA_MeioticProgression"/>
</dbReference>
<dbReference type="Gene3D" id="3.30.900.10">
    <property type="entry name" value="HORMA domain"/>
    <property type="match status" value="1"/>
</dbReference>
<organism evidence="7 8">
    <name type="scientific">Babesia gibsoni</name>
    <dbReference type="NCBI Taxonomy" id="33632"/>
    <lineage>
        <taxon>Eukaryota</taxon>
        <taxon>Sar</taxon>
        <taxon>Alveolata</taxon>
        <taxon>Apicomplexa</taxon>
        <taxon>Aconoidasida</taxon>
        <taxon>Piroplasmida</taxon>
        <taxon>Babesiidae</taxon>
        <taxon>Babesia</taxon>
    </lineage>
</organism>
<evidence type="ECO:0000313" key="8">
    <source>
        <dbReference type="Proteomes" id="UP001230268"/>
    </source>
</evidence>
<dbReference type="EMBL" id="JAVEPI010000003">
    <property type="protein sequence ID" value="KAK1442639.1"/>
    <property type="molecule type" value="Genomic_DNA"/>
</dbReference>
<reference evidence="7" key="1">
    <citation type="submission" date="2023-08" db="EMBL/GenBank/DDBJ databases">
        <title>Draft sequence of the Babesia gibsoni genome.</title>
        <authorList>
            <person name="Yamagishi J.Y."/>
            <person name="Xuan X.X."/>
        </authorList>
    </citation>
    <scope>NUCLEOTIDE SEQUENCE</scope>
    <source>
        <strain evidence="7">Azabu</strain>
    </source>
</reference>
<dbReference type="Proteomes" id="UP001230268">
    <property type="component" value="Unassembled WGS sequence"/>
</dbReference>
<keyword evidence="8" id="KW-1185">Reference proteome</keyword>
<comment type="caution">
    <text evidence="7">The sequence shown here is derived from an EMBL/GenBank/DDBJ whole genome shotgun (WGS) entry which is preliminary data.</text>
</comment>
<evidence type="ECO:0000256" key="4">
    <source>
        <dbReference type="ARBA" id="ARBA00023242"/>
    </source>
</evidence>
<name>A0AAD8PDD8_BABGI</name>
<sequence length="362" mass="40618">MKTITAVESTNVLRNFLKVGVSSIVYLRNLFAESVFEDTAIGGLQLKRLTRSIPETAALMDWIDHGVFDAMSCEYLKDVILGIHNSRNDTLESYTFSFKYGDRQGDKSGNVSVQISVSAETDDNKQDNSGNNTISVDKEQVKNQTVQVLRELVLLAQSLSPLPESRYLSMKLLYYENRVPPEYEPQHFRNAVVNEDQKVETINVNQQVGSLETGHHNLAVDVRSTCYVDESITNCKTSARTFDTLTRRPVMSYTKPSAPNSAQRPGTDRINEIGRELDAALPQLYNRNGSNNTTPKIATVNRNAILDLLKKGYEMALQKKYISKECLVVGLGIDTNVSTSLIKKMIEYGYIDTRFVKGKGYM</sequence>
<evidence type="ECO:0000256" key="1">
    <source>
        <dbReference type="ARBA" id="ARBA00004123"/>
    </source>
</evidence>
<dbReference type="InterPro" id="IPR036570">
    <property type="entry name" value="HORMA_dom_sf"/>
</dbReference>
<dbReference type="GO" id="GO:0051321">
    <property type="term" value="P:meiotic cell cycle"/>
    <property type="evidence" value="ECO:0007669"/>
    <property type="project" value="UniProtKB-KW"/>
</dbReference>
<evidence type="ECO:0000259" key="6">
    <source>
        <dbReference type="PROSITE" id="PS50815"/>
    </source>
</evidence>
<dbReference type="GO" id="GO:0005694">
    <property type="term" value="C:chromosome"/>
    <property type="evidence" value="ECO:0007669"/>
    <property type="project" value="UniProtKB-SubCell"/>
</dbReference>
<dbReference type="PANTHER" id="PTHR48225">
    <property type="entry name" value="HORMA DOMAIN-CONTAINING PROTEIN 1"/>
    <property type="match status" value="1"/>
</dbReference>
<evidence type="ECO:0000256" key="3">
    <source>
        <dbReference type="ARBA" id="ARBA00022454"/>
    </source>
</evidence>
<protein>
    <submittedName>
        <fullName evidence="7">HORMA domain containing protein</fullName>
    </submittedName>
</protein>